<protein>
    <submittedName>
        <fullName evidence="1">Uncharacterized protein</fullName>
    </submittedName>
</protein>
<dbReference type="EMBL" id="CM000129">
    <property type="protein sequence ID" value="EEC77700.1"/>
    <property type="molecule type" value="Genomic_DNA"/>
</dbReference>
<dbReference type="Gramene" id="BGIOSGA014655-TA">
    <property type="protein sequence ID" value="BGIOSGA014655-PA"/>
    <property type="gene ID" value="BGIOSGA014655"/>
</dbReference>
<dbReference type="AlphaFoldDB" id="B8ASE8"/>
<sequence length="133" mass="14532">MSSSSSSSCPPYASRSWQFLPSTAAASRGPSSGPHLQDWRWSGPMANKSCMCRARRVKAWCSMEMVMLRRNALALRLCAVAAATDVNKGSSLVVVVAIHELQEAVDEELVDVGEAVEHGEETEPRWLRRPTTG</sequence>
<evidence type="ECO:0000313" key="2">
    <source>
        <dbReference type="Proteomes" id="UP000007015"/>
    </source>
</evidence>
<name>B8ASE8_ORYSI</name>
<dbReference type="HOGENOM" id="CLU_1910131_0_0_1"/>
<reference evidence="1 2" key="1">
    <citation type="journal article" date="2005" name="PLoS Biol.">
        <title>The genomes of Oryza sativa: a history of duplications.</title>
        <authorList>
            <person name="Yu J."/>
            <person name="Wang J."/>
            <person name="Lin W."/>
            <person name="Li S."/>
            <person name="Li H."/>
            <person name="Zhou J."/>
            <person name="Ni P."/>
            <person name="Dong W."/>
            <person name="Hu S."/>
            <person name="Zeng C."/>
            <person name="Zhang J."/>
            <person name="Zhang Y."/>
            <person name="Li R."/>
            <person name="Xu Z."/>
            <person name="Li S."/>
            <person name="Li X."/>
            <person name="Zheng H."/>
            <person name="Cong L."/>
            <person name="Lin L."/>
            <person name="Yin J."/>
            <person name="Geng J."/>
            <person name="Li G."/>
            <person name="Shi J."/>
            <person name="Liu J."/>
            <person name="Lv H."/>
            <person name="Li J."/>
            <person name="Wang J."/>
            <person name="Deng Y."/>
            <person name="Ran L."/>
            <person name="Shi X."/>
            <person name="Wang X."/>
            <person name="Wu Q."/>
            <person name="Li C."/>
            <person name="Ren X."/>
            <person name="Wang J."/>
            <person name="Wang X."/>
            <person name="Li D."/>
            <person name="Liu D."/>
            <person name="Zhang X."/>
            <person name="Ji Z."/>
            <person name="Zhao W."/>
            <person name="Sun Y."/>
            <person name="Zhang Z."/>
            <person name="Bao J."/>
            <person name="Han Y."/>
            <person name="Dong L."/>
            <person name="Ji J."/>
            <person name="Chen P."/>
            <person name="Wu S."/>
            <person name="Liu J."/>
            <person name="Xiao Y."/>
            <person name="Bu D."/>
            <person name="Tan J."/>
            <person name="Yang L."/>
            <person name="Ye C."/>
            <person name="Zhang J."/>
            <person name="Xu J."/>
            <person name="Zhou Y."/>
            <person name="Yu Y."/>
            <person name="Zhang B."/>
            <person name="Zhuang S."/>
            <person name="Wei H."/>
            <person name="Liu B."/>
            <person name="Lei M."/>
            <person name="Yu H."/>
            <person name="Li Y."/>
            <person name="Xu H."/>
            <person name="Wei S."/>
            <person name="He X."/>
            <person name="Fang L."/>
            <person name="Zhang Z."/>
            <person name="Zhang Y."/>
            <person name="Huang X."/>
            <person name="Su Z."/>
            <person name="Tong W."/>
            <person name="Li J."/>
            <person name="Tong Z."/>
            <person name="Li S."/>
            <person name="Ye J."/>
            <person name="Wang L."/>
            <person name="Fang L."/>
            <person name="Lei T."/>
            <person name="Chen C."/>
            <person name="Chen H."/>
            <person name="Xu Z."/>
            <person name="Li H."/>
            <person name="Huang H."/>
            <person name="Zhang F."/>
            <person name="Xu H."/>
            <person name="Li N."/>
            <person name="Zhao C."/>
            <person name="Li S."/>
            <person name="Dong L."/>
            <person name="Huang Y."/>
            <person name="Li L."/>
            <person name="Xi Y."/>
            <person name="Qi Q."/>
            <person name="Li W."/>
            <person name="Zhang B."/>
            <person name="Hu W."/>
            <person name="Zhang Y."/>
            <person name="Tian X."/>
            <person name="Jiao Y."/>
            <person name="Liang X."/>
            <person name="Jin J."/>
            <person name="Gao L."/>
            <person name="Zheng W."/>
            <person name="Hao B."/>
            <person name="Liu S."/>
            <person name="Wang W."/>
            <person name="Yuan L."/>
            <person name="Cao M."/>
            <person name="McDermott J."/>
            <person name="Samudrala R."/>
            <person name="Wang J."/>
            <person name="Wong G.K."/>
            <person name="Yang H."/>
        </authorList>
    </citation>
    <scope>NUCLEOTIDE SEQUENCE [LARGE SCALE GENOMIC DNA]</scope>
    <source>
        <strain evidence="2">cv. 93-11</strain>
    </source>
</reference>
<proteinExistence type="predicted"/>
<accession>B8ASE8</accession>
<evidence type="ECO:0000313" key="1">
    <source>
        <dbReference type="EMBL" id="EEC77700.1"/>
    </source>
</evidence>
<keyword evidence="2" id="KW-1185">Reference proteome</keyword>
<gene>
    <name evidence="1" type="ORF">OsI_16770</name>
</gene>
<organism evidence="1 2">
    <name type="scientific">Oryza sativa subsp. indica</name>
    <name type="common">Rice</name>
    <dbReference type="NCBI Taxonomy" id="39946"/>
    <lineage>
        <taxon>Eukaryota</taxon>
        <taxon>Viridiplantae</taxon>
        <taxon>Streptophyta</taxon>
        <taxon>Embryophyta</taxon>
        <taxon>Tracheophyta</taxon>
        <taxon>Spermatophyta</taxon>
        <taxon>Magnoliopsida</taxon>
        <taxon>Liliopsida</taxon>
        <taxon>Poales</taxon>
        <taxon>Poaceae</taxon>
        <taxon>BOP clade</taxon>
        <taxon>Oryzoideae</taxon>
        <taxon>Oryzeae</taxon>
        <taxon>Oryzinae</taxon>
        <taxon>Oryza</taxon>
        <taxon>Oryza sativa</taxon>
    </lineage>
</organism>
<dbReference type="Proteomes" id="UP000007015">
    <property type="component" value="Chromosome 4"/>
</dbReference>